<dbReference type="Proteomes" id="UP001447188">
    <property type="component" value="Unassembled WGS sequence"/>
</dbReference>
<evidence type="ECO:0000313" key="2">
    <source>
        <dbReference type="Proteomes" id="UP001447188"/>
    </source>
</evidence>
<sequence length="235" mass="27021">MPRYGPKQLLVNELIFLMNCLFNYDPIAPVLDSNRTVERALEILKIIEFMPGTADLGSFDPRAEAIRTTYEELNIFSLDGEKDQRIPVDKIHEICKNPILRIPTVQRNSYVVAVVKNRLEDSLGRNDMKDLGEHFETSIAELVGENQTRRQKLLVMLDRYAGLGLRYPAMDLDTPAGCLLKWIRNSLKEIIALTALGDLLVVGVIDWYRDCLERYIITRDAGIYDLGMQLRYFRI</sequence>
<gene>
    <name evidence="1" type="ORF">Q9L58_008745</name>
</gene>
<organism evidence="1 2">
    <name type="scientific">Discina gigas</name>
    <dbReference type="NCBI Taxonomy" id="1032678"/>
    <lineage>
        <taxon>Eukaryota</taxon>
        <taxon>Fungi</taxon>
        <taxon>Dikarya</taxon>
        <taxon>Ascomycota</taxon>
        <taxon>Pezizomycotina</taxon>
        <taxon>Pezizomycetes</taxon>
        <taxon>Pezizales</taxon>
        <taxon>Discinaceae</taxon>
        <taxon>Discina</taxon>
    </lineage>
</organism>
<evidence type="ECO:0008006" key="3">
    <source>
        <dbReference type="Google" id="ProtNLM"/>
    </source>
</evidence>
<name>A0ABR3G8V2_9PEZI</name>
<protein>
    <recommendedName>
        <fullName evidence="3">Dynein heavy chain</fullName>
    </recommendedName>
</protein>
<dbReference type="EMBL" id="JBBBZM010000172">
    <property type="protein sequence ID" value="KAL0632384.1"/>
    <property type="molecule type" value="Genomic_DNA"/>
</dbReference>
<accession>A0ABR3G8V2</accession>
<reference evidence="1 2" key="1">
    <citation type="submission" date="2024-02" db="EMBL/GenBank/DDBJ databases">
        <title>Discinaceae phylogenomics.</title>
        <authorList>
            <person name="Dirks A.C."/>
            <person name="James T.Y."/>
        </authorList>
    </citation>
    <scope>NUCLEOTIDE SEQUENCE [LARGE SCALE GENOMIC DNA]</scope>
    <source>
        <strain evidence="1 2">ACD0624</strain>
    </source>
</reference>
<proteinExistence type="predicted"/>
<evidence type="ECO:0000313" key="1">
    <source>
        <dbReference type="EMBL" id="KAL0632384.1"/>
    </source>
</evidence>
<comment type="caution">
    <text evidence="1">The sequence shown here is derived from an EMBL/GenBank/DDBJ whole genome shotgun (WGS) entry which is preliminary data.</text>
</comment>
<keyword evidence="2" id="KW-1185">Reference proteome</keyword>